<sequence length="657" mass="72849">MEGAQKPGASGTSWSRPRPRPPGGERRRLIGCPTPMADAPARADAYAGGLIPPGPTMRQRLLVLALLTGLTACQQQPQSPRADATAPAANQAQTPDARFAALSKQALDTWMQLSPVTATQTGDHRFDAQIDDLSAGGRQRSVDAGKKLLATLDAIEVAKLSRENQVDAVILRNQLQSEIWNTEVLQSWAWDPQVYNGLAGSALYSLMAREFAPLPERLTAATQRMEKIPSIFAQARENLDPARVPKIHAETVAKQNKGILSIVDSFIAPNISQLGPIEAARAQAAIDNLRKAVAEQQTWLDTVLVPNAKGDFRIGAEKYDQKLKFALLSSLSRADIKQRAESELKRVRSDMYRIARTVLKDTPGAPKLPESPNDDQQQAAIEAALELAYADKPARDKVVDAAKAALAQSTEFVRQKDLMTLPDSPVDIILMPEFQRGVAVAYCDSPGPLDKNLKTFYAVSPIPDDWNDKQVDSFLREYNTRMIQLLSIHEGTPGHYLEGWHSAKFPSTLRAVLRSGMFAEGWAVYTERMMQEQGYLDNDPLFHLVQLKFYLRTIANAILDQGVHVDGWDRDRAMHLMTHDTFQQESEASGKWVRAQLSSAQLPTYFVGVQEHLDTRKAVQDKLGETFNLKAYHDKMLSYGAPPVRFARELMLDQPIE</sequence>
<dbReference type="Proteomes" id="UP000000576">
    <property type="component" value="Chromosome"/>
</dbReference>
<gene>
    <name evidence="2" type="ordered locus">XAC2796</name>
</gene>
<accession>A0AAI7ZGK4</accession>
<evidence type="ECO:0000313" key="3">
    <source>
        <dbReference type="Proteomes" id="UP000000576"/>
    </source>
</evidence>
<evidence type="ECO:0000256" key="1">
    <source>
        <dbReference type="SAM" id="MobiDB-lite"/>
    </source>
</evidence>
<dbReference type="InterPro" id="IPR010281">
    <property type="entry name" value="DUF885"/>
</dbReference>
<protein>
    <recommendedName>
        <fullName evidence="4">DUF885 domain-containing protein</fullName>
    </recommendedName>
</protein>
<dbReference type="PANTHER" id="PTHR33361:SF15">
    <property type="entry name" value="DUF885 FAMILY LIPOPROTEIN"/>
    <property type="match status" value="1"/>
</dbReference>
<organism evidence="2 3">
    <name type="scientific">Xanthomonas axonopodis pv. citri (strain 306)</name>
    <dbReference type="NCBI Taxonomy" id="190486"/>
    <lineage>
        <taxon>Bacteria</taxon>
        <taxon>Pseudomonadati</taxon>
        <taxon>Pseudomonadota</taxon>
        <taxon>Gammaproteobacteria</taxon>
        <taxon>Lysobacterales</taxon>
        <taxon>Lysobacteraceae</taxon>
        <taxon>Xanthomonas</taxon>
    </lineage>
</organism>
<reference evidence="2 3" key="1">
    <citation type="journal article" date="2002" name="Nature">
        <title>Comparison of the genomes of two Xanthomonas pathogens with differing host specificities.</title>
        <authorList>
            <person name="da Silva A.C."/>
            <person name="Ferro J.A."/>
            <person name="Reinach F.C."/>
            <person name="Farah C.S."/>
            <person name="Furlan L.R."/>
            <person name="Quaggio R.B."/>
            <person name="Monteiro-Vitorello C.B."/>
            <person name="Van Sluys M.A."/>
            <person name="Almeida N.F."/>
            <person name="Alves L.M."/>
            <person name="do Amaral A.M."/>
            <person name="Bertolini M.C."/>
            <person name="Camargo L.E."/>
            <person name="Camarotte G."/>
            <person name="Cannavan F."/>
            <person name="Cardozo J."/>
            <person name="Chambergo F."/>
            <person name="Ciapina L.P."/>
            <person name="Cicarelli R.M."/>
            <person name="Coutinho L.L."/>
            <person name="Cursino-Santos J.R."/>
            <person name="El-Dorry H."/>
            <person name="Faria J.B."/>
            <person name="Ferreira A.J."/>
            <person name="Ferreira R.C."/>
            <person name="Ferro M.I."/>
            <person name="Formighieri E.F."/>
            <person name="Franco M.C."/>
            <person name="Greggio C.C."/>
            <person name="Gruber A."/>
            <person name="Katsuyama A.M."/>
            <person name="Kishi L.T."/>
            <person name="Leite R.P."/>
            <person name="Lemos E.G."/>
            <person name="Lemos M.V."/>
            <person name="Locali E.C."/>
            <person name="Machado M.A."/>
            <person name="Madeira A.M."/>
            <person name="Martinez-Rossi N.M."/>
            <person name="Martins E.C."/>
            <person name="Meidanis J."/>
            <person name="Menck C.F."/>
            <person name="Miyaki C.Y."/>
            <person name="Moon D.H."/>
            <person name="Moreira L.M."/>
            <person name="Novo M.T."/>
            <person name="Okura V.K."/>
            <person name="Oliveira M.C."/>
            <person name="Oliveira V.R."/>
            <person name="Pereira H.A."/>
            <person name="Rossi A."/>
            <person name="Sena J.A."/>
            <person name="Silva C."/>
            <person name="de Souza R.F."/>
            <person name="Spinola L.A."/>
            <person name="Takita M.A."/>
            <person name="Tamura R.E."/>
            <person name="Teixeira E.C."/>
            <person name="Tezza R.I."/>
            <person name="Trindade dos Santos M."/>
            <person name="Truffi D."/>
            <person name="Tsai S.M."/>
            <person name="White F.F."/>
            <person name="Setubal J.C."/>
            <person name="Kitajima J.P."/>
        </authorList>
    </citation>
    <scope>NUCLEOTIDE SEQUENCE [LARGE SCALE GENOMIC DNA]</scope>
    <source>
        <strain evidence="2 3">306</strain>
    </source>
</reference>
<dbReference type="Pfam" id="PF05960">
    <property type="entry name" value="DUF885"/>
    <property type="match status" value="1"/>
</dbReference>
<feature type="region of interest" description="Disordered" evidence="1">
    <location>
        <begin position="1"/>
        <end position="36"/>
    </location>
</feature>
<dbReference type="EMBL" id="AE008923">
    <property type="protein sequence ID" value="AAM37641.1"/>
    <property type="molecule type" value="Genomic_DNA"/>
</dbReference>
<evidence type="ECO:0000313" key="2">
    <source>
        <dbReference type="EMBL" id="AAM37641.1"/>
    </source>
</evidence>
<name>A0AAI7ZGK4_XANAC</name>
<dbReference type="AlphaFoldDB" id="A0AAI7ZGK4"/>
<proteinExistence type="predicted"/>
<evidence type="ECO:0008006" key="4">
    <source>
        <dbReference type="Google" id="ProtNLM"/>
    </source>
</evidence>
<dbReference type="KEGG" id="xac:XAC2796"/>
<dbReference type="PANTHER" id="PTHR33361">
    <property type="entry name" value="GLR0591 PROTEIN"/>
    <property type="match status" value="1"/>
</dbReference>